<sequence length="140" mass="14697">MSNLQGHGSRKSPSSGDSNTDQALLMPVAFSIRASNAAMAARMQKMRAIAQSSAAHGAKLHALHLAPSHRTHGASCQTLSCEGSKSSRVVAGLLLRNGGWPSSTGLHSSSNTRQPVGRPHTLAQNATDRQPIAALNDRNR</sequence>
<feature type="region of interest" description="Disordered" evidence="1">
    <location>
        <begin position="1"/>
        <end position="21"/>
    </location>
</feature>
<evidence type="ECO:0000313" key="3">
    <source>
        <dbReference type="WBParaSite" id="ALUE_0000945301-mRNA-1"/>
    </source>
</evidence>
<feature type="region of interest" description="Disordered" evidence="1">
    <location>
        <begin position="100"/>
        <end position="140"/>
    </location>
</feature>
<evidence type="ECO:0000313" key="2">
    <source>
        <dbReference type="Proteomes" id="UP000036681"/>
    </source>
</evidence>
<dbReference type="WBParaSite" id="ALUE_0000945301-mRNA-1">
    <property type="protein sequence ID" value="ALUE_0000945301-mRNA-1"/>
    <property type="gene ID" value="ALUE_0000945301"/>
</dbReference>
<reference evidence="3" key="1">
    <citation type="submission" date="2017-02" db="UniProtKB">
        <authorList>
            <consortium name="WormBaseParasite"/>
        </authorList>
    </citation>
    <scope>IDENTIFICATION</scope>
</reference>
<accession>A0A0M3I056</accession>
<protein>
    <submittedName>
        <fullName evidence="3">OAR domain-containing protein</fullName>
    </submittedName>
</protein>
<proteinExistence type="predicted"/>
<dbReference type="AlphaFoldDB" id="A0A0M3I056"/>
<evidence type="ECO:0000256" key="1">
    <source>
        <dbReference type="SAM" id="MobiDB-lite"/>
    </source>
</evidence>
<organism evidence="2 3">
    <name type="scientific">Ascaris lumbricoides</name>
    <name type="common">Giant roundworm</name>
    <dbReference type="NCBI Taxonomy" id="6252"/>
    <lineage>
        <taxon>Eukaryota</taxon>
        <taxon>Metazoa</taxon>
        <taxon>Ecdysozoa</taxon>
        <taxon>Nematoda</taxon>
        <taxon>Chromadorea</taxon>
        <taxon>Rhabditida</taxon>
        <taxon>Spirurina</taxon>
        <taxon>Ascaridomorpha</taxon>
        <taxon>Ascaridoidea</taxon>
        <taxon>Ascarididae</taxon>
        <taxon>Ascaris</taxon>
    </lineage>
</organism>
<name>A0A0M3I056_ASCLU</name>
<feature type="compositionally biased region" description="Polar residues" evidence="1">
    <location>
        <begin position="100"/>
        <end position="114"/>
    </location>
</feature>
<keyword evidence="2" id="KW-1185">Reference proteome</keyword>
<dbReference type="Proteomes" id="UP000036681">
    <property type="component" value="Unplaced"/>
</dbReference>